<organism evidence="1">
    <name type="scientific">Notodromas monacha</name>
    <dbReference type="NCBI Taxonomy" id="399045"/>
    <lineage>
        <taxon>Eukaryota</taxon>
        <taxon>Metazoa</taxon>
        <taxon>Ecdysozoa</taxon>
        <taxon>Arthropoda</taxon>
        <taxon>Crustacea</taxon>
        <taxon>Oligostraca</taxon>
        <taxon>Ostracoda</taxon>
        <taxon>Podocopa</taxon>
        <taxon>Podocopida</taxon>
        <taxon>Cypridocopina</taxon>
        <taxon>Cypridoidea</taxon>
        <taxon>Cyprididae</taxon>
        <taxon>Notodromas</taxon>
    </lineage>
</organism>
<sequence length="93" mass="10485">MSGVYAGLGVVFVLVFWPRVTGLLRDLFADVARRLCLLLDRLPETRPSWPDKSPDGETLLADQQVRVENANSQEEKLSDQIIPLKLSYGREKS</sequence>
<keyword evidence="2" id="KW-1185">Reference proteome</keyword>
<proteinExistence type="predicted"/>
<name>A0A7R9BZS8_9CRUS</name>
<evidence type="ECO:0000313" key="1">
    <source>
        <dbReference type="EMBL" id="CAD7282961.1"/>
    </source>
</evidence>
<protein>
    <submittedName>
        <fullName evidence="1">Uncharacterized protein</fullName>
    </submittedName>
</protein>
<dbReference type="AlphaFoldDB" id="A0A7R9BZS8"/>
<accession>A0A7R9BZS8</accession>
<dbReference type="EMBL" id="OA886637">
    <property type="protein sequence ID" value="CAD7282961.1"/>
    <property type="molecule type" value="Genomic_DNA"/>
</dbReference>
<evidence type="ECO:0000313" key="2">
    <source>
        <dbReference type="Proteomes" id="UP000678499"/>
    </source>
</evidence>
<dbReference type="EMBL" id="CAJPEX010004600">
    <property type="protein sequence ID" value="CAG0923113.1"/>
    <property type="molecule type" value="Genomic_DNA"/>
</dbReference>
<dbReference type="Proteomes" id="UP000678499">
    <property type="component" value="Unassembled WGS sequence"/>
</dbReference>
<reference evidence="1" key="1">
    <citation type="submission" date="2020-11" db="EMBL/GenBank/DDBJ databases">
        <authorList>
            <person name="Tran Van P."/>
        </authorList>
    </citation>
    <scope>NUCLEOTIDE SEQUENCE</scope>
</reference>
<gene>
    <name evidence="1" type="ORF">NMOB1V02_LOCUS10579</name>
</gene>